<dbReference type="OMA" id="IYSIMAR"/>
<dbReference type="Proteomes" id="UP000242638">
    <property type="component" value="Unassembled WGS sequence"/>
</dbReference>
<evidence type="ECO:0000313" key="8">
    <source>
        <dbReference type="Proteomes" id="UP000242638"/>
    </source>
</evidence>
<keyword evidence="8" id="KW-1185">Reference proteome</keyword>
<evidence type="ECO:0000256" key="6">
    <source>
        <dbReference type="SAM" id="Phobius"/>
    </source>
</evidence>
<dbReference type="GeneTree" id="ENSGT00950000182857"/>
<comment type="similarity">
    <text evidence="2">Belongs to the CD225/Dispanin family.</text>
</comment>
<comment type="subcellular location">
    <subcellularLocation>
        <location evidence="1">Membrane</location>
    </subcellularLocation>
</comment>
<organism evidence="7 8">
    <name type="scientific">Poecilia reticulata</name>
    <name type="common">Guppy</name>
    <name type="synonym">Acanthophacelus reticulatus</name>
    <dbReference type="NCBI Taxonomy" id="8081"/>
    <lineage>
        <taxon>Eukaryota</taxon>
        <taxon>Metazoa</taxon>
        <taxon>Chordata</taxon>
        <taxon>Craniata</taxon>
        <taxon>Vertebrata</taxon>
        <taxon>Euteleostomi</taxon>
        <taxon>Actinopterygii</taxon>
        <taxon>Neopterygii</taxon>
        <taxon>Teleostei</taxon>
        <taxon>Neoteleostei</taxon>
        <taxon>Acanthomorphata</taxon>
        <taxon>Ovalentaria</taxon>
        <taxon>Atherinomorphae</taxon>
        <taxon>Cyprinodontiformes</taxon>
        <taxon>Poeciliidae</taxon>
        <taxon>Poeciliinae</taxon>
        <taxon>Poecilia</taxon>
    </lineage>
</organism>
<dbReference type="Pfam" id="PF04505">
    <property type="entry name" value="CD225"/>
    <property type="match status" value="1"/>
</dbReference>
<keyword evidence="5 6" id="KW-0472">Membrane</keyword>
<dbReference type="AlphaFoldDB" id="A0A3P9P911"/>
<dbReference type="PANTHER" id="PTHR13999">
    <property type="entry name" value="INTERFERON INDUCIBLE TRANSMEMBRANE PROTEIN"/>
    <property type="match status" value="1"/>
</dbReference>
<dbReference type="GO" id="GO:0005886">
    <property type="term" value="C:plasma membrane"/>
    <property type="evidence" value="ECO:0007669"/>
    <property type="project" value="TreeGrafter"/>
</dbReference>
<reference evidence="7" key="2">
    <citation type="submission" date="2025-08" db="UniProtKB">
        <authorList>
            <consortium name="Ensembl"/>
        </authorList>
    </citation>
    <scope>IDENTIFICATION</scope>
    <source>
        <strain evidence="7">Guanapo</strain>
    </source>
</reference>
<evidence type="ECO:0000256" key="4">
    <source>
        <dbReference type="ARBA" id="ARBA00022989"/>
    </source>
</evidence>
<dbReference type="Ensembl" id="ENSPRET00000018566.1">
    <property type="protein sequence ID" value="ENSPREP00000018366.1"/>
    <property type="gene ID" value="ENSPREG00000012411.1"/>
</dbReference>
<reference evidence="8" key="1">
    <citation type="submission" date="2013-11" db="EMBL/GenBank/DDBJ databases">
        <title>The genomic landscape of the Guanapo guppy.</title>
        <authorList>
            <person name="Kuenstner A."/>
            <person name="Dreyer C."/>
        </authorList>
    </citation>
    <scope>NUCLEOTIDE SEQUENCE</scope>
    <source>
        <strain evidence="8">Guanapo</strain>
    </source>
</reference>
<feature type="transmembrane region" description="Helical" evidence="6">
    <location>
        <begin position="41"/>
        <end position="64"/>
    </location>
</feature>
<evidence type="ECO:0000256" key="5">
    <source>
        <dbReference type="ARBA" id="ARBA00023136"/>
    </source>
</evidence>
<name>A0A3P9P911_POERE</name>
<evidence type="ECO:0000256" key="1">
    <source>
        <dbReference type="ARBA" id="ARBA00004370"/>
    </source>
</evidence>
<dbReference type="InterPro" id="IPR007593">
    <property type="entry name" value="CD225/Dispanin_fam"/>
</dbReference>
<dbReference type="InterPro" id="IPR051517">
    <property type="entry name" value="IFITM_antiviral_protein"/>
</dbReference>
<accession>A0A3P9P911</accession>
<keyword evidence="3 6" id="KW-0812">Transmembrane</keyword>
<evidence type="ECO:0000313" key="7">
    <source>
        <dbReference type="Ensembl" id="ENSPREP00000018366.1"/>
    </source>
</evidence>
<proteinExistence type="inferred from homology"/>
<evidence type="ECO:0000256" key="3">
    <source>
        <dbReference type="ARBA" id="ARBA00022692"/>
    </source>
</evidence>
<reference evidence="7" key="3">
    <citation type="submission" date="2025-09" db="UniProtKB">
        <authorList>
            <consortium name="Ensembl"/>
        </authorList>
    </citation>
    <scope>IDENTIFICATION</scope>
    <source>
        <strain evidence="7">Guanapo</strain>
    </source>
</reference>
<feature type="transmembrane region" description="Helical" evidence="6">
    <location>
        <begin position="85"/>
        <end position="111"/>
    </location>
</feature>
<keyword evidence="4 6" id="KW-1133">Transmembrane helix</keyword>
<sequence length="128" mass="14630">FFFFLPYREEFLSKFGMSMESPHKDIQHTIVNVPTEPSADYLVWSLWNFVYGNFFCLGLVALSYSVKARDRKMVGDQDGARRHAYTAHVLNVFVTSLAILLSIAALIVVIYTSFITNIKHGKYVSLNI</sequence>
<protein>
    <submittedName>
        <fullName evidence="7">Uncharacterized protein</fullName>
    </submittedName>
</protein>
<evidence type="ECO:0000256" key="2">
    <source>
        <dbReference type="ARBA" id="ARBA00006843"/>
    </source>
</evidence>